<feature type="transmembrane region" description="Helical" evidence="1">
    <location>
        <begin position="18"/>
        <end position="39"/>
    </location>
</feature>
<dbReference type="EMBL" id="JBJKTR010000001">
    <property type="protein sequence ID" value="KAL3380189.1"/>
    <property type="molecule type" value="Genomic_DNA"/>
</dbReference>
<dbReference type="AlphaFoldDB" id="A0ABD2VJA0"/>
<keyword evidence="1" id="KW-0472">Membrane</keyword>
<name>A0ABD2VJA0_9SOLN</name>
<keyword evidence="3" id="KW-1185">Reference proteome</keyword>
<feature type="transmembrane region" description="Helical" evidence="1">
    <location>
        <begin position="46"/>
        <end position="65"/>
    </location>
</feature>
<keyword evidence="1" id="KW-0812">Transmembrane</keyword>
<reference evidence="2 3" key="1">
    <citation type="submission" date="2024-05" db="EMBL/GenBank/DDBJ databases">
        <title>De novo assembly of an allotetraploid wild potato.</title>
        <authorList>
            <person name="Hosaka A.J."/>
        </authorList>
    </citation>
    <scope>NUCLEOTIDE SEQUENCE [LARGE SCALE GENOMIC DNA]</scope>
    <source>
        <tissue evidence="2">Young leaves</tissue>
    </source>
</reference>
<proteinExistence type="predicted"/>
<gene>
    <name evidence="2" type="ORF">AABB24_000692</name>
</gene>
<dbReference type="EMBL" id="JBJKTR010000001">
    <property type="protein sequence ID" value="KAL3380187.1"/>
    <property type="molecule type" value="Genomic_DNA"/>
</dbReference>
<dbReference type="Proteomes" id="UP001627284">
    <property type="component" value="Unassembled WGS sequence"/>
</dbReference>
<protein>
    <submittedName>
        <fullName evidence="2">Uncharacterized protein</fullName>
    </submittedName>
</protein>
<organism evidence="2 3">
    <name type="scientific">Solanum stoloniferum</name>
    <dbReference type="NCBI Taxonomy" id="62892"/>
    <lineage>
        <taxon>Eukaryota</taxon>
        <taxon>Viridiplantae</taxon>
        <taxon>Streptophyta</taxon>
        <taxon>Embryophyta</taxon>
        <taxon>Tracheophyta</taxon>
        <taxon>Spermatophyta</taxon>
        <taxon>Magnoliopsida</taxon>
        <taxon>eudicotyledons</taxon>
        <taxon>Gunneridae</taxon>
        <taxon>Pentapetalae</taxon>
        <taxon>asterids</taxon>
        <taxon>lamiids</taxon>
        <taxon>Solanales</taxon>
        <taxon>Solanaceae</taxon>
        <taxon>Solanoideae</taxon>
        <taxon>Solaneae</taxon>
        <taxon>Solanum</taxon>
    </lineage>
</organism>
<evidence type="ECO:0000256" key="1">
    <source>
        <dbReference type="SAM" id="Phobius"/>
    </source>
</evidence>
<sequence>MMMEVKVIVPWKFVPRIFIIWCFHMICMISRVGLWMYLLWLKLRIILVKILMMRKTVAMIIFKILMMRKTVAVIIIIMILMMMRIILIKILMMMRIILIKILMMMRKTSRDYHQGFKTLIQDYLQKLSCATELTFSTCSPRFVMFVISTLHIQTGMLLLSCT</sequence>
<keyword evidence="1" id="KW-1133">Transmembrane helix</keyword>
<evidence type="ECO:0000313" key="2">
    <source>
        <dbReference type="EMBL" id="KAL3380187.1"/>
    </source>
</evidence>
<feature type="transmembrane region" description="Helical" evidence="1">
    <location>
        <begin position="71"/>
        <end position="98"/>
    </location>
</feature>
<accession>A0ABD2VJA0</accession>
<comment type="caution">
    <text evidence="2">The sequence shown here is derived from an EMBL/GenBank/DDBJ whole genome shotgun (WGS) entry which is preliminary data.</text>
</comment>
<evidence type="ECO:0000313" key="3">
    <source>
        <dbReference type="Proteomes" id="UP001627284"/>
    </source>
</evidence>